<evidence type="ECO:0000256" key="4">
    <source>
        <dbReference type="ARBA" id="ARBA00022559"/>
    </source>
</evidence>
<dbReference type="PROSITE" id="PS51352">
    <property type="entry name" value="THIOREDOXIN_2"/>
    <property type="match status" value="1"/>
</dbReference>
<dbReference type="Proteomes" id="UP000199533">
    <property type="component" value="Unassembled WGS sequence"/>
</dbReference>
<evidence type="ECO:0000256" key="8">
    <source>
        <dbReference type="ARBA" id="ARBA00023284"/>
    </source>
</evidence>
<evidence type="ECO:0000256" key="11">
    <source>
        <dbReference type="ARBA" id="ARBA00042639"/>
    </source>
</evidence>
<name>A0A1I4A9W0_9PROT</name>
<dbReference type="InterPro" id="IPR000866">
    <property type="entry name" value="AhpC/TSA"/>
</dbReference>
<dbReference type="InterPro" id="IPR024706">
    <property type="entry name" value="Peroxiredoxin_AhpC-typ"/>
</dbReference>
<evidence type="ECO:0000256" key="1">
    <source>
        <dbReference type="ARBA" id="ARBA00003330"/>
    </source>
</evidence>
<dbReference type="STRING" id="52441.SAMN05216302_100895"/>
<comment type="catalytic activity">
    <reaction evidence="12">
        <text>a hydroperoxide + [thioredoxin]-dithiol = an alcohol + [thioredoxin]-disulfide + H2O</text>
        <dbReference type="Rhea" id="RHEA:62620"/>
        <dbReference type="Rhea" id="RHEA-COMP:10698"/>
        <dbReference type="Rhea" id="RHEA-COMP:10700"/>
        <dbReference type="ChEBI" id="CHEBI:15377"/>
        <dbReference type="ChEBI" id="CHEBI:29950"/>
        <dbReference type="ChEBI" id="CHEBI:30879"/>
        <dbReference type="ChEBI" id="CHEBI:35924"/>
        <dbReference type="ChEBI" id="CHEBI:50058"/>
        <dbReference type="EC" id="1.11.1.24"/>
    </reaction>
</comment>
<comment type="subunit">
    <text evidence="2">Monomer.</text>
</comment>
<dbReference type="Gene3D" id="3.40.30.10">
    <property type="entry name" value="Glutaredoxin"/>
    <property type="match status" value="1"/>
</dbReference>
<organism evidence="15 16">
    <name type="scientific">Nitrosomonas aestuarii</name>
    <dbReference type="NCBI Taxonomy" id="52441"/>
    <lineage>
        <taxon>Bacteria</taxon>
        <taxon>Pseudomonadati</taxon>
        <taxon>Pseudomonadota</taxon>
        <taxon>Betaproteobacteria</taxon>
        <taxon>Nitrosomonadales</taxon>
        <taxon>Nitrosomonadaceae</taxon>
        <taxon>Nitrosomonas</taxon>
    </lineage>
</organism>
<dbReference type="GO" id="GO:0005737">
    <property type="term" value="C:cytoplasm"/>
    <property type="evidence" value="ECO:0007669"/>
    <property type="project" value="TreeGrafter"/>
</dbReference>
<keyword evidence="6" id="KW-0560">Oxidoreductase</keyword>
<dbReference type="OrthoDB" id="9812811at2"/>
<feature type="active site" description="Cysteine sulfenic acid (-SOH) intermediate; for peroxidase activity" evidence="13">
    <location>
        <position position="44"/>
    </location>
</feature>
<dbReference type="RefSeq" id="WP_090698501.1">
    <property type="nucleotide sequence ID" value="NZ_FOSP01000008.1"/>
</dbReference>
<keyword evidence="5" id="KW-0049">Antioxidant</keyword>
<dbReference type="InterPro" id="IPR036249">
    <property type="entry name" value="Thioredoxin-like_sf"/>
</dbReference>
<dbReference type="PANTHER" id="PTHR42801:SF4">
    <property type="entry name" value="AHPC_TSA FAMILY PROTEIN"/>
    <property type="match status" value="1"/>
</dbReference>
<gene>
    <name evidence="15" type="ORF">SAMN05216302_100895</name>
</gene>
<dbReference type="GO" id="GO:0034599">
    <property type="term" value="P:cellular response to oxidative stress"/>
    <property type="evidence" value="ECO:0007669"/>
    <property type="project" value="TreeGrafter"/>
</dbReference>
<evidence type="ECO:0000313" key="15">
    <source>
        <dbReference type="EMBL" id="SFK53212.1"/>
    </source>
</evidence>
<evidence type="ECO:0000256" key="2">
    <source>
        <dbReference type="ARBA" id="ARBA00011245"/>
    </source>
</evidence>
<comment type="similarity">
    <text evidence="10">Belongs to the peroxiredoxin family. BCP/PrxQ subfamily.</text>
</comment>
<evidence type="ECO:0000256" key="10">
    <source>
        <dbReference type="ARBA" id="ARBA00038489"/>
    </source>
</evidence>
<dbReference type="EC" id="1.11.1.24" evidence="3"/>
<dbReference type="GO" id="GO:0008379">
    <property type="term" value="F:thioredoxin peroxidase activity"/>
    <property type="evidence" value="ECO:0007669"/>
    <property type="project" value="TreeGrafter"/>
</dbReference>
<keyword evidence="8" id="KW-0676">Redox-active center</keyword>
<accession>A0A1I4A9W0</accession>
<evidence type="ECO:0000256" key="12">
    <source>
        <dbReference type="ARBA" id="ARBA00049091"/>
    </source>
</evidence>
<dbReference type="FunFam" id="3.40.30.10:FF:000007">
    <property type="entry name" value="Thioredoxin-dependent thiol peroxidase"/>
    <property type="match status" value="1"/>
</dbReference>
<dbReference type="SUPFAM" id="SSF52833">
    <property type="entry name" value="Thioredoxin-like"/>
    <property type="match status" value="1"/>
</dbReference>
<evidence type="ECO:0000256" key="7">
    <source>
        <dbReference type="ARBA" id="ARBA00023157"/>
    </source>
</evidence>
<keyword evidence="7" id="KW-1015">Disulfide bond</keyword>
<protein>
    <recommendedName>
        <fullName evidence="3">thioredoxin-dependent peroxiredoxin</fullName>
        <ecNumber evidence="3">1.11.1.24</ecNumber>
    </recommendedName>
    <alternativeName>
        <fullName evidence="9">Thioredoxin peroxidase</fullName>
    </alternativeName>
    <alternativeName>
        <fullName evidence="11">Thioredoxin-dependent peroxiredoxin Bcp</fullName>
    </alternativeName>
</protein>
<evidence type="ECO:0000256" key="6">
    <source>
        <dbReference type="ARBA" id="ARBA00023002"/>
    </source>
</evidence>
<dbReference type="PIRSF" id="PIRSF000239">
    <property type="entry name" value="AHPC"/>
    <property type="match status" value="1"/>
</dbReference>
<dbReference type="GO" id="GO:0045454">
    <property type="term" value="P:cell redox homeostasis"/>
    <property type="evidence" value="ECO:0007669"/>
    <property type="project" value="TreeGrafter"/>
</dbReference>
<feature type="domain" description="Thioredoxin" evidence="14">
    <location>
        <begin position="2"/>
        <end position="153"/>
    </location>
</feature>
<dbReference type="Pfam" id="PF00578">
    <property type="entry name" value="AhpC-TSA"/>
    <property type="match status" value="1"/>
</dbReference>
<dbReference type="CDD" id="cd03017">
    <property type="entry name" value="PRX_BCP"/>
    <property type="match status" value="1"/>
</dbReference>
<evidence type="ECO:0000256" key="9">
    <source>
        <dbReference type="ARBA" id="ARBA00032824"/>
    </source>
</evidence>
<evidence type="ECO:0000256" key="13">
    <source>
        <dbReference type="PIRSR" id="PIRSR000239-1"/>
    </source>
</evidence>
<reference evidence="16" key="1">
    <citation type="submission" date="2016-10" db="EMBL/GenBank/DDBJ databases">
        <authorList>
            <person name="Varghese N."/>
            <person name="Submissions S."/>
        </authorList>
    </citation>
    <scope>NUCLEOTIDE SEQUENCE [LARGE SCALE GENOMIC DNA]</scope>
    <source>
        <strain evidence="16">Nm69</strain>
    </source>
</reference>
<evidence type="ECO:0000259" key="14">
    <source>
        <dbReference type="PROSITE" id="PS51352"/>
    </source>
</evidence>
<evidence type="ECO:0000256" key="5">
    <source>
        <dbReference type="ARBA" id="ARBA00022862"/>
    </source>
</evidence>
<comment type="function">
    <text evidence="1">Thiol-specific peroxidase that catalyzes the reduction of hydrogen peroxide and organic hydroperoxides to water and alcohols, respectively. Plays a role in cell protection against oxidative stress by detoxifying peroxides and as sensor of hydrogen peroxide-mediated signaling events.</text>
</comment>
<evidence type="ECO:0000256" key="3">
    <source>
        <dbReference type="ARBA" id="ARBA00013017"/>
    </source>
</evidence>
<dbReference type="InterPro" id="IPR050924">
    <property type="entry name" value="Peroxiredoxin_BCP/PrxQ"/>
</dbReference>
<dbReference type="AlphaFoldDB" id="A0A1I4A9W0"/>
<keyword evidence="16" id="KW-1185">Reference proteome</keyword>
<dbReference type="InterPro" id="IPR013766">
    <property type="entry name" value="Thioredoxin_domain"/>
</dbReference>
<keyword evidence="4" id="KW-0575">Peroxidase</keyword>
<dbReference type="PANTHER" id="PTHR42801">
    <property type="entry name" value="THIOREDOXIN-DEPENDENT PEROXIDE REDUCTASE"/>
    <property type="match status" value="1"/>
</dbReference>
<dbReference type="EMBL" id="FOSP01000008">
    <property type="protein sequence ID" value="SFK53212.1"/>
    <property type="molecule type" value="Genomic_DNA"/>
</dbReference>
<evidence type="ECO:0000313" key="16">
    <source>
        <dbReference type="Proteomes" id="UP000199533"/>
    </source>
</evidence>
<proteinExistence type="inferred from homology"/>
<sequence>MPAIDKPAPDFQLPSTSGKIFTQSEMNGKHLVIYFYPKDNTPGCTTEGENFRDNYEAFKDLNCLVFGVSRDSMKSHENFKEKMKFPFELLSDVDEVACKLFDVIKMKNMYGKQVRGIERSTFVIDMNGILRKEWRGVKVPGHVEEVLAFVKSL</sequence>